<gene>
    <name evidence="1" type="ORF">HH212_22685</name>
</gene>
<organism evidence="1 2">
    <name type="scientific">Massilia forsythiae</name>
    <dbReference type="NCBI Taxonomy" id="2728020"/>
    <lineage>
        <taxon>Bacteria</taxon>
        <taxon>Pseudomonadati</taxon>
        <taxon>Pseudomonadota</taxon>
        <taxon>Betaproteobacteria</taxon>
        <taxon>Burkholderiales</taxon>
        <taxon>Oxalobacteraceae</taxon>
        <taxon>Telluria group</taxon>
        <taxon>Massilia</taxon>
    </lineage>
</organism>
<evidence type="ECO:0008006" key="3">
    <source>
        <dbReference type="Google" id="ProtNLM"/>
    </source>
</evidence>
<dbReference type="RefSeq" id="WP_170204565.1">
    <property type="nucleotide sequence ID" value="NZ_CP051685.1"/>
</dbReference>
<name>A0A7Z2W127_9BURK</name>
<dbReference type="InterPro" id="IPR036249">
    <property type="entry name" value="Thioredoxin-like_sf"/>
</dbReference>
<evidence type="ECO:0000313" key="1">
    <source>
        <dbReference type="EMBL" id="QJE02480.1"/>
    </source>
</evidence>
<dbReference type="AlphaFoldDB" id="A0A7Z2W127"/>
<dbReference type="Proteomes" id="UP000502415">
    <property type="component" value="Chromosome"/>
</dbReference>
<sequence length="192" mass="21824">MKLENFALEHFYIDNWKLMKPILWIFLLAWLPAHSQTTGYSGKPFPDFSATALTGRLVNSTQFSGRPTILIVTPSQGAAKDTRLWVQALRKTIDQRKVLIGDILAIDRPLFMSEDDMRVRAKEKIPAQYYDQTWITDESQVKRVLHIPRGSDSAFLFVLDEHGTISQRIKGPPTSAKIAAVEEAVRAKKSRQ</sequence>
<keyword evidence="2" id="KW-1185">Reference proteome</keyword>
<dbReference type="SUPFAM" id="SSF52833">
    <property type="entry name" value="Thioredoxin-like"/>
    <property type="match status" value="1"/>
</dbReference>
<dbReference type="KEGG" id="mfy:HH212_22685"/>
<protein>
    <recommendedName>
        <fullName evidence="3">Alkyl hydroperoxide reductase subunit C/ Thiol specific antioxidant domain-containing protein</fullName>
    </recommendedName>
</protein>
<reference evidence="1 2" key="1">
    <citation type="submission" date="2020-04" db="EMBL/GenBank/DDBJ databases">
        <title>Genome sequencing of novel species.</title>
        <authorList>
            <person name="Heo J."/>
            <person name="Kim S.-J."/>
            <person name="Kim J.-S."/>
            <person name="Hong S.-B."/>
            <person name="Kwon S.-W."/>
        </authorList>
    </citation>
    <scope>NUCLEOTIDE SEQUENCE [LARGE SCALE GENOMIC DNA]</scope>
    <source>
        <strain evidence="1 2">GN2-R2</strain>
    </source>
</reference>
<proteinExistence type="predicted"/>
<dbReference type="EMBL" id="CP051685">
    <property type="protein sequence ID" value="QJE02480.1"/>
    <property type="molecule type" value="Genomic_DNA"/>
</dbReference>
<dbReference type="Gene3D" id="3.40.30.10">
    <property type="entry name" value="Glutaredoxin"/>
    <property type="match status" value="1"/>
</dbReference>
<evidence type="ECO:0000313" key="2">
    <source>
        <dbReference type="Proteomes" id="UP000502415"/>
    </source>
</evidence>
<accession>A0A7Z2W127</accession>